<dbReference type="Gene3D" id="1.10.8.20">
    <property type="entry name" value="N-terminal domain of phosphatidylinositol transfer protein sec14p"/>
    <property type="match status" value="1"/>
</dbReference>
<dbReference type="PANTHER" id="PTHR10174">
    <property type="entry name" value="ALPHA-TOCOPHEROL TRANSFER PROTEIN-RELATED"/>
    <property type="match status" value="1"/>
</dbReference>
<dbReference type="GO" id="GO:0016020">
    <property type="term" value="C:membrane"/>
    <property type="evidence" value="ECO:0007669"/>
    <property type="project" value="TreeGrafter"/>
</dbReference>
<dbReference type="AlphaFoldDB" id="A0A5N4AK87"/>
<keyword evidence="3" id="KW-1185">Reference proteome</keyword>
<dbReference type="PANTHER" id="PTHR10174:SF216">
    <property type="entry name" value="CRAL-TRIO DOMAIN-CONTAINING PROTEIN-RELATED"/>
    <property type="match status" value="1"/>
</dbReference>
<dbReference type="InParanoid" id="A0A5N4AK87"/>
<dbReference type="SUPFAM" id="SSF46938">
    <property type="entry name" value="CRAL/TRIO N-terminal domain"/>
    <property type="match status" value="2"/>
</dbReference>
<proteinExistence type="predicted"/>
<evidence type="ECO:0000313" key="2">
    <source>
        <dbReference type="EMBL" id="KAB0797737.1"/>
    </source>
</evidence>
<dbReference type="InterPro" id="IPR036273">
    <property type="entry name" value="CRAL/TRIO_N_dom_sf"/>
</dbReference>
<sequence>MARPLVEELARISETELHEVPKRVPDDMIYIRNWMREQPHLPVNIDDNLLLSLLRLSKFSMELTKRRVDEYFTIKTLAREMFTNRDPFLPEIQAVLKAGAILPLPKPTDRSSRIILYNYSNNLNPDIMSLKNILKVGGMLSDILLREDDYAVVAGITNWTNCKDFPVKYIGELTPAFFGKYARVIDEAFPLRVTGIYITSCPKILESAFNLGRGFLSKKINERVSLFSEANFQELHKKIPLHLLPEEYGGTNGSVKKLTEQLKKFAQEELNEVEDRVDDDVRHIKDWFVKQAHLNFQLEDQLVLSFLRCTKFRLEKAKEKINGYFTMRSLIPALFSTRDPFLPELQRLLNAGIMVPLPKVDERGSRILLSTSGKNLNPDTMSLQSFAKICYMIADILLREDDQAIVNGLTIVIACKGAQHKYVPQLTPTFIKEQAYVVLNAPFRISGMYIVDCHPIFHYAYNITSFLLPQKIKKRVVIFTEANSHEVYTNIPRDLFPEELGGSNGSLKELTVEWKKKVESYREWFLQDEKLRSNEDLRQGKPKASSDFFGTDGSFRQLNID</sequence>
<comment type="caution">
    <text evidence="2">The sequence shown here is derived from an EMBL/GenBank/DDBJ whole genome shotgun (WGS) entry which is preliminary data.</text>
</comment>
<evidence type="ECO:0000259" key="1">
    <source>
        <dbReference type="PROSITE" id="PS50191"/>
    </source>
</evidence>
<dbReference type="PROSITE" id="PS50191">
    <property type="entry name" value="CRAL_TRIO"/>
    <property type="match status" value="2"/>
</dbReference>
<organism evidence="2 3">
    <name type="scientific">Photinus pyralis</name>
    <name type="common">Common eastern firefly</name>
    <name type="synonym">Lampyris pyralis</name>
    <dbReference type="NCBI Taxonomy" id="7054"/>
    <lineage>
        <taxon>Eukaryota</taxon>
        <taxon>Metazoa</taxon>
        <taxon>Ecdysozoa</taxon>
        <taxon>Arthropoda</taxon>
        <taxon>Hexapoda</taxon>
        <taxon>Insecta</taxon>
        <taxon>Pterygota</taxon>
        <taxon>Neoptera</taxon>
        <taxon>Endopterygota</taxon>
        <taxon>Coleoptera</taxon>
        <taxon>Polyphaga</taxon>
        <taxon>Elateriformia</taxon>
        <taxon>Elateroidea</taxon>
        <taxon>Lampyridae</taxon>
        <taxon>Lampyrinae</taxon>
        <taxon>Photinus</taxon>
    </lineage>
</organism>
<dbReference type="CDD" id="cd00170">
    <property type="entry name" value="SEC14"/>
    <property type="match status" value="2"/>
</dbReference>
<dbReference type="SMART" id="SM00516">
    <property type="entry name" value="SEC14"/>
    <property type="match status" value="2"/>
</dbReference>
<protein>
    <recommendedName>
        <fullName evidence="1">CRAL-TRIO domain-containing protein</fullName>
    </recommendedName>
</protein>
<feature type="domain" description="CRAL-TRIO" evidence="1">
    <location>
        <begin position="342"/>
        <end position="508"/>
    </location>
</feature>
<accession>A0A5N4AK87</accession>
<dbReference type="GO" id="GO:1902936">
    <property type="term" value="F:phosphatidylinositol bisphosphate binding"/>
    <property type="evidence" value="ECO:0007669"/>
    <property type="project" value="TreeGrafter"/>
</dbReference>
<dbReference type="Gene3D" id="3.40.525.10">
    <property type="entry name" value="CRAL-TRIO lipid binding domain"/>
    <property type="match status" value="2"/>
</dbReference>
<feature type="domain" description="CRAL-TRIO" evidence="1">
    <location>
        <begin position="89"/>
        <end position="256"/>
    </location>
</feature>
<dbReference type="InterPro" id="IPR036865">
    <property type="entry name" value="CRAL-TRIO_dom_sf"/>
</dbReference>
<dbReference type="InterPro" id="IPR011074">
    <property type="entry name" value="CRAL/TRIO_N_dom"/>
</dbReference>
<dbReference type="InterPro" id="IPR001251">
    <property type="entry name" value="CRAL-TRIO_dom"/>
</dbReference>
<dbReference type="Pfam" id="PF00650">
    <property type="entry name" value="CRAL_TRIO"/>
    <property type="match status" value="2"/>
</dbReference>
<reference evidence="2 3" key="1">
    <citation type="journal article" date="2018" name="Elife">
        <title>Firefly genomes illuminate parallel origins of bioluminescence in beetles.</title>
        <authorList>
            <person name="Fallon T.R."/>
            <person name="Lower S.E."/>
            <person name="Chang C.H."/>
            <person name="Bessho-Uehara M."/>
            <person name="Martin G.J."/>
            <person name="Bewick A.J."/>
            <person name="Behringer M."/>
            <person name="Debat H.J."/>
            <person name="Wong I."/>
            <person name="Day J.C."/>
            <person name="Suvorov A."/>
            <person name="Silva C.J."/>
            <person name="Stanger-Hall K.F."/>
            <person name="Hall D.W."/>
            <person name="Schmitz R.J."/>
            <person name="Nelson D.R."/>
            <person name="Lewis S.M."/>
            <person name="Shigenobu S."/>
            <person name="Bybee S.M."/>
            <person name="Larracuente A.M."/>
            <person name="Oba Y."/>
            <person name="Weng J.K."/>
        </authorList>
    </citation>
    <scope>NUCLEOTIDE SEQUENCE [LARGE SCALE GENOMIC DNA]</scope>
    <source>
        <strain evidence="2">1611_PpyrPB1</strain>
        <tissue evidence="2">Whole body</tissue>
    </source>
</reference>
<name>A0A5N4AK87_PHOPY</name>
<evidence type="ECO:0000313" key="3">
    <source>
        <dbReference type="Proteomes" id="UP000327044"/>
    </source>
</evidence>
<dbReference type="SUPFAM" id="SSF52087">
    <property type="entry name" value="CRAL/TRIO domain"/>
    <property type="match status" value="2"/>
</dbReference>
<dbReference type="SMART" id="SM01100">
    <property type="entry name" value="CRAL_TRIO_N"/>
    <property type="match status" value="2"/>
</dbReference>
<dbReference type="Gene3D" id="1.20.5.1200">
    <property type="entry name" value="Alpha-tocopherol transfer"/>
    <property type="match status" value="2"/>
</dbReference>
<gene>
    <name evidence="2" type="ORF">PPYR_08730</name>
</gene>
<dbReference type="EMBL" id="VVIM01000006">
    <property type="protein sequence ID" value="KAB0797737.1"/>
    <property type="molecule type" value="Genomic_DNA"/>
</dbReference>
<dbReference type="Proteomes" id="UP000327044">
    <property type="component" value="Unassembled WGS sequence"/>
</dbReference>
<dbReference type="PRINTS" id="PR00180">
    <property type="entry name" value="CRETINALDHBP"/>
</dbReference>